<proteinExistence type="inferred from homology"/>
<accession>A0A3B8N5Z4</accession>
<dbReference type="UniPathway" id="UPA00989"/>
<dbReference type="SUPFAM" id="SSF53335">
    <property type="entry name" value="S-adenosyl-L-methionine-dependent methyltransferases"/>
    <property type="match status" value="1"/>
</dbReference>
<keyword evidence="5 7" id="KW-0949">S-adenosyl-L-methionine</keyword>
<comment type="pathway">
    <text evidence="7">tRNA modification; N(7)-methylguanine-tRNA biosynthesis.</text>
</comment>
<feature type="binding site" evidence="7">
    <location>
        <position position="78"/>
    </location>
    <ligand>
        <name>S-adenosyl-L-methionine</name>
        <dbReference type="ChEBI" id="CHEBI:59789"/>
    </ligand>
</feature>
<dbReference type="PANTHER" id="PTHR23417">
    <property type="entry name" value="3-DEOXY-D-MANNO-OCTULOSONIC-ACID TRANSFERASE/TRNA GUANINE-N 7 - -METHYLTRANSFERASE"/>
    <property type="match status" value="1"/>
</dbReference>
<dbReference type="InterPro" id="IPR029063">
    <property type="entry name" value="SAM-dependent_MTases_sf"/>
</dbReference>
<dbReference type="HAMAP" id="MF_01057">
    <property type="entry name" value="tRNA_methyltr_TrmB"/>
    <property type="match status" value="1"/>
</dbReference>
<dbReference type="Gene3D" id="3.40.50.150">
    <property type="entry name" value="Vaccinia Virus protein VP39"/>
    <property type="match status" value="1"/>
</dbReference>
<feature type="binding site" evidence="7">
    <location>
        <position position="164"/>
    </location>
    <ligand>
        <name>substrate</name>
    </ligand>
</feature>
<protein>
    <recommendedName>
        <fullName evidence="7">tRNA (guanine-N(7)-)-methyltransferase</fullName>
        <ecNumber evidence="7">2.1.1.33</ecNumber>
    </recommendedName>
    <alternativeName>
        <fullName evidence="7">tRNA (guanine(46)-N(7))-methyltransferase</fullName>
    </alternativeName>
    <alternativeName>
        <fullName evidence="7">tRNA(m7G46)-methyltransferase</fullName>
    </alternativeName>
</protein>
<dbReference type="GO" id="GO:0043527">
    <property type="term" value="C:tRNA methyltransferase complex"/>
    <property type="evidence" value="ECO:0007669"/>
    <property type="project" value="TreeGrafter"/>
</dbReference>
<evidence type="ECO:0000313" key="9">
    <source>
        <dbReference type="Proteomes" id="UP000257240"/>
    </source>
</evidence>
<keyword evidence="4 7" id="KW-0808">Transferase</keyword>
<comment type="similarity">
    <text evidence="7">Belongs to the class I-like SAM-binding methyltransferase superfamily. TrmB family.</text>
</comment>
<dbReference type="PROSITE" id="PS51625">
    <property type="entry name" value="SAM_MT_TRMB"/>
    <property type="match status" value="1"/>
</dbReference>
<evidence type="ECO:0000256" key="6">
    <source>
        <dbReference type="ARBA" id="ARBA00022694"/>
    </source>
</evidence>
<evidence type="ECO:0000256" key="4">
    <source>
        <dbReference type="ARBA" id="ARBA00022679"/>
    </source>
</evidence>
<evidence type="ECO:0000256" key="1">
    <source>
        <dbReference type="ARBA" id="ARBA00000142"/>
    </source>
</evidence>
<dbReference type="PANTHER" id="PTHR23417:SF14">
    <property type="entry name" value="PENTACOTRIPEPTIDE-REPEAT REGION OF PRORP DOMAIN-CONTAINING PROTEIN"/>
    <property type="match status" value="1"/>
</dbReference>
<keyword evidence="3 7" id="KW-0489">Methyltransferase</keyword>
<feature type="binding site" evidence="7">
    <location>
        <position position="132"/>
    </location>
    <ligand>
        <name>substrate</name>
    </ligand>
</feature>
<reference evidence="8 9" key="1">
    <citation type="journal article" date="2018" name="Nat. Biotechnol.">
        <title>A standardized bacterial taxonomy based on genome phylogeny substantially revises the tree of life.</title>
        <authorList>
            <person name="Parks D.H."/>
            <person name="Chuvochina M."/>
            <person name="Waite D.W."/>
            <person name="Rinke C."/>
            <person name="Skarshewski A."/>
            <person name="Chaumeil P.A."/>
            <person name="Hugenholtz P."/>
        </authorList>
    </citation>
    <scope>NUCLEOTIDE SEQUENCE [LARGE SCALE GENOMIC DNA]</scope>
    <source>
        <strain evidence="8">UBA12529</strain>
    </source>
</reference>
<dbReference type="Proteomes" id="UP000257240">
    <property type="component" value="Unassembled WGS sequence"/>
</dbReference>
<dbReference type="AlphaFoldDB" id="A0A3B8N5Z4"/>
<dbReference type="InterPro" id="IPR055361">
    <property type="entry name" value="tRNA_methyltr_TrmB_bact"/>
</dbReference>
<feature type="binding site" evidence="7">
    <location>
        <position position="53"/>
    </location>
    <ligand>
        <name>S-adenosyl-L-methionine</name>
        <dbReference type="ChEBI" id="CHEBI:59789"/>
    </ligand>
</feature>
<dbReference type="EMBL" id="DLVE01000092">
    <property type="protein sequence ID" value="HAA84573.1"/>
    <property type="molecule type" value="Genomic_DNA"/>
</dbReference>
<dbReference type="InterPro" id="IPR003358">
    <property type="entry name" value="tRNA_(Gua-N-7)_MeTrfase_Trmb"/>
</dbReference>
<comment type="caution">
    <text evidence="8">The sequence shown here is derived from an EMBL/GenBank/DDBJ whole genome shotgun (WGS) entry which is preliminary data.</text>
</comment>
<evidence type="ECO:0000256" key="5">
    <source>
        <dbReference type="ARBA" id="ARBA00022691"/>
    </source>
</evidence>
<dbReference type="EC" id="2.1.1.33" evidence="7"/>
<evidence type="ECO:0000256" key="3">
    <source>
        <dbReference type="ARBA" id="ARBA00022603"/>
    </source>
</evidence>
<dbReference type="NCBIfam" id="TIGR00091">
    <property type="entry name" value="tRNA (guanosine(46)-N7)-methyltransferase TrmB"/>
    <property type="match status" value="1"/>
</dbReference>
<feature type="binding site" evidence="7">
    <location>
        <position position="105"/>
    </location>
    <ligand>
        <name>S-adenosyl-L-methionine</name>
        <dbReference type="ChEBI" id="CHEBI:59789"/>
    </ligand>
</feature>
<comment type="catalytic activity">
    <reaction evidence="1 7">
        <text>guanosine(46) in tRNA + S-adenosyl-L-methionine = N(7)-methylguanosine(46) in tRNA + S-adenosyl-L-homocysteine</text>
        <dbReference type="Rhea" id="RHEA:42708"/>
        <dbReference type="Rhea" id="RHEA-COMP:10188"/>
        <dbReference type="Rhea" id="RHEA-COMP:10189"/>
        <dbReference type="ChEBI" id="CHEBI:57856"/>
        <dbReference type="ChEBI" id="CHEBI:59789"/>
        <dbReference type="ChEBI" id="CHEBI:74269"/>
        <dbReference type="ChEBI" id="CHEBI:74480"/>
        <dbReference type="EC" id="2.1.1.33"/>
    </reaction>
</comment>
<feature type="binding site" evidence="7">
    <location>
        <position position="128"/>
    </location>
    <ligand>
        <name>S-adenosyl-L-methionine</name>
        <dbReference type="ChEBI" id="CHEBI:59789"/>
    </ligand>
</feature>
<comment type="caution">
    <text evidence="7">Lacks conserved residue(s) required for the propagation of feature annotation.</text>
</comment>
<evidence type="ECO:0000313" key="8">
    <source>
        <dbReference type="EMBL" id="HAA84573.1"/>
    </source>
</evidence>
<evidence type="ECO:0000256" key="7">
    <source>
        <dbReference type="HAMAP-Rule" id="MF_01057"/>
    </source>
</evidence>
<comment type="function">
    <text evidence="2 7">Catalyzes the formation of N(7)-methylguanine at position 46 (m7G46) in tRNA.</text>
</comment>
<evidence type="ECO:0000256" key="2">
    <source>
        <dbReference type="ARBA" id="ARBA00003015"/>
    </source>
</evidence>
<dbReference type="GO" id="GO:0008176">
    <property type="term" value="F:tRNA (guanine(46)-N7)-methyltransferase activity"/>
    <property type="evidence" value="ECO:0007669"/>
    <property type="project" value="UniProtKB-UniRule"/>
</dbReference>
<sequence>MPMLIFTKPLEAATLIKKTSTLMENKVYLKEEDLGFQPKWSEIFNNLNPIYVEIGIGNGEFIVHLAKTYPHFNFVGTEFCREVLRKALKRAEREGLSNLRLLPMEGTKLLIKGFTSESISGLYLNFPDPWDKRKKRRNRLVNEAFVWLLADRLKEGGFFRMATDHRPYLEEVVKLFTTNEAFSPLWEELIRTEIEDFYPTKYARKWLSQGLPLYFTGFKKIKRVRLPDWIKEKYPLLRLTKEDYVPIISVLKVKDLQDFRALAKAISKGILYQSEGDLIKVLDVYTKEDGLLIDLIVLEKSLQQRFFVAVNPYETRGIIISVHSSDHPDPTDGVHLAISLITHKIWSFLSESELIKTTCKTKLFNLSKTLV</sequence>
<keyword evidence="6 7" id="KW-0819">tRNA processing</keyword>
<name>A0A3B8N5Z4_9BACT</name>
<organism evidence="8 9">
    <name type="scientific">Thermodesulfobacterium commune</name>
    <dbReference type="NCBI Taxonomy" id="1741"/>
    <lineage>
        <taxon>Bacteria</taxon>
        <taxon>Pseudomonadati</taxon>
        <taxon>Thermodesulfobacteriota</taxon>
        <taxon>Thermodesulfobacteria</taxon>
        <taxon>Thermodesulfobacteriales</taxon>
        <taxon>Thermodesulfobacteriaceae</taxon>
        <taxon>Thermodesulfobacterium</taxon>
    </lineage>
</organism>
<gene>
    <name evidence="7 8" type="primary">trmB</name>
    <name evidence="8" type="ORF">DCE01_07305</name>
</gene>
<dbReference type="Pfam" id="PF02390">
    <property type="entry name" value="Methyltransf_4"/>
    <property type="match status" value="1"/>
</dbReference>